<dbReference type="SUPFAM" id="SSF56519">
    <property type="entry name" value="Penicillin binding protein dimerisation domain"/>
    <property type="match status" value="1"/>
</dbReference>
<protein>
    <submittedName>
        <fullName evidence="16">Penicillin-binding protein 2</fullName>
    </submittedName>
</protein>
<evidence type="ECO:0000256" key="11">
    <source>
        <dbReference type="ARBA" id="ARBA00023136"/>
    </source>
</evidence>
<dbReference type="GO" id="GO:0006508">
    <property type="term" value="P:proteolysis"/>
    <property type="evidence" value="ECO:0007669"/>
    <property type="project" value="UniProtKB-KW"/>
</dbReference>
<dbReference type="InterPro" id="IPR036138">
    <property type="entry name" value="PBP_dimer_sf"/>
</dbReference>
<evidence type="ECO:0000256" key="3">
    <source>
        <dbReference type="ARBA" id="ARBA00022475"/>
    </source>
</evidence>
<sequence length="667" mass="74428">MSKFHFLRNRKDEISFGTSSKRFSINKDRKIFEIYPEEVFLDRLAKKKEEEFGISEKKFEVPLSKKILYGFLISIFLVFLVFFGKLFQFQILEYEKYALAAEQNKFISRSTQAARGVVYDGKGEQLAFNKYSFDLVVNKDKLPESDFDKEQTFKKISEIIGKDSEFIKEKIEQEESGSILISENLEHAKLIALETKIGDLPGIEIKQNLAREYVDGKMFSNIIGYTGKVSPEELRNNAGSYSAYDYSGKDGVEKIYEDVLRRNSGEIRIERDASGNVISQQIISAPKSGDSLVLWLDAELQKKIIKELEKILEKTGSKKAMAVALDPNSGGVLALANIPGFDNNLFSKGTDSKALSGLLSDPQEPLFNRAIKGLYPSGSTIKPLISIAALEEKIISPNKEIYCGGGIAVPNRYNPKIVYIYKDNNTHGWTSIRKAIAESCNVFFFTIGGGYGDQKGLGPSLIKKYLELFGWGNKTGIDLPGESAGLIPSPDWKKQVKKESWWDGDTYNLSIGQGNFSITPLQVATAFVAIANKGTLYKPLVVKEIIDSEKKVVKEIESEIIRKNFFSQKNIEIVREGMRDAVTGEGAQHASSVILRDLPIEVAAKTGTAETSLPNHYHNWVTVFAPYDNPQIVLTVMIENVPGVQAAALPVAKEVLNWYFASPSIDK</sequence>
<dbReference type="GO" id="GO:0071972">
    <property type="term" value="F:peptidoglycan L,D-transpeptidase activity"/>
    <property type="evidence" value="ECO:0007669"/>
    <property type="project" value="TreeGrafter"/>
</dbReference>
<dbReference type="PANTHER" id="PTHR30627:SF2">
    <property type="entry name" value="PEPTIDOGLYCAN D,D-TRANSPEPTIDASE MRDA"/>
    <property type="match status" value="1"/>
</dbReference>
<keyword evidence="5" id="KW-0645">Protease</keyword>
<keyword evidence="10 13" id="KW-1133">Transmembrane helix</keyword>
<dbReference type="Pfam" id="PF03717">
    <property type="entry name" value="PBP_dimer"/>
    <property type="match status" value="1"/>
</dbReference>
<dbReference type="Gene3D" id="3.40.710.10">
    <property type="entry name" value="DD-peptidase/beta-lactamase superfamily"/>
    <property type="match status" value="1"/>
</dbReference>
<name>A0A1G2ELB0_9BACT</name>
<evidence type="ECO:0000256" key="10">
    <source>
        <dbReference type="ARBA" id="ARBA00022989"/>
    </source>
</evidence>
<keyword evidence="9" id="KW-0573">Peptidoglycan synthesis</keyword>
<keyword evidence="4" id="KW-0997">Cell inner membrane</keyword>
<proteinExistence type="predicted"/>
<keyword evidence="7" id="KW-0378">Hydrolase</keyword>
<feature type="transmembrane region" description="Helical" evidence="13">
    <location>
        <begin position="67"/>
        <end position="87"/>
    </location>
</feature>
<evidence type="ECO:0000313" key="16">
    <source>
        <dbReference type="EMBL" id="OGZ26575.1"/>
    </source>
</evidence>
<keyword evidence="3" id="KW-1003">Cell membrane</keyword>
<dbReference type="InterPro" id="IPR017790">
    <property type="entry name" value="Penicillin-binding_protein_2"/>
</dbReference>
<organism evidence="16 17">
    <name type="scientific">Candidatus Nealsonbacteria bacterium RIFCSPLOWO2_12_FULL_39_31</name>
    <dbReference type="NCBI Taxonomy" id="1801676"/>
    <lineage>
        <taxon>Bacteria</taxon>
        <taxon>Candidatus Nealsoniibacteriota</taxon>
    </lineage>
</organism>
<reference evidence="16 17" key="1">
    <citation type="journal article" date="2016" name="Nat. Commun.">
        <title>Thousands of microbial genomes shed light on interconnected biogeochemical processes in an aquifer system.</title>
        <authorList>
            <person name="Anantharaman K."/>
            <person name="Brown C.T."/>
            <person name="Hug L.A."/>
            <person name="Sharon I."/>
            <person name="Castelle C.J."/>
            <person name="Probst A.J."/>
            <person name="Thomas B.C."/>
            <person name="Singh A."/>
            <person name="Wilkins M.J."/>
            <person name="Karaoz U."/>
            <person name="Brodie E.L."/>
            <person name="Williams K.H."/>
            <person name="Hubbard S.S."/>
            <person name="Banfield J.F."/>
        </authorList>
    </citation>
    <scope>NUCLEOTIDE SEQUENCE [LARGE SCALE GENOMIC DNA]</scope>
</reference>
<evidence type="ECO:0000256" key="1">
    <source>
        <dbReference type="ARBA" id="ARBA00004167"/>
    </source>
</evidence>
<evidence type="ECO:0000256" key="6">
    <source>
        <dbReference type="ARBA" id="ARBA00022692"/>
    </source>
</evidence>
<gene>
    <name evidence="16" type="ORF">A3F95_02110</name>
</gene>
<dbReference type="PANTHER" id="PTHR30627">
    <property type="entry name" value="PEPTIDOGLYCAN D,D-TRANSPEPTIDASE"/>
    <property type="match status" value="1"/>
</dbReference>
<evidence type="ECO:0000256" key="5">
    <source>
        <dbReference type="ARBA" id="ARBA00022670"/>
    </source>
</evidence>
<dbReference type="InterPro" id="IPR005311">
    <property type="entry name" value="PBP_dimer"/>
</dbReference>
<dbReference type="EMBL" id="MHML01000022">
    <property type="protein sequence ID" value="OGZ26575.1"/>
    <property type="molecule type" value="Genomic_DNA"/>
</dbReference>
<keyword evidence="11 13" id="KW-0472">Membrane</keyword>
<keyword evidence="12" id="KW-0961">Cell wall biogenesis/degradation</keyword>
<keyword evidence="8" id="KW-0133">Cell shape</keyword>
<dbReference type="InterPro" id="IPR001460">
    <property type="entry name" value="PCN-bd_Tpept"/>
</dbReference>
<dbReference type="Gene3D" id="3.90.1310.10">
    <property type="entry name" value="Penicillin-binding protein 2a (Domain 2)"/>
    <property type="match status" value="1"/>
</dbReference>
<evidence type="ECO:0000259" key="15">
    <source>
        <dbReference type="Pfam" id="PF03717"/>
    </source>
</evidence>
<feature type="domain" description="Penicillin-binding protein transpeptidase" evidence="14">
    <location>
        <begin position="321"/>
        <end position="656"/>
    </location>
</feature>
<dbReference type="Proteomes" id="UP000179122">
    <property type="component" value="Unassembled WGS sequence"/>
</dbReference>
<evidence type="ECO:0000256" key="12">
    <source>
        <dbReference type="ARBA" id="ARBA00023316"/>
    </source>
</evidence>
<dbReference type="GO" id="GO:0008658">
    <property type="term" value="F:penicillin binding"/>
    <property type="evidence" value="ECO:0007669"/>
    <property type="project" value="InterPro"/>
</dbReference>
<dbReference type="SUPFAM" id="SSF56601">
    <property type="entry name" value="beta-lactamase/transpeptidase-like"/>
    <property type="match status" value="1"/>
</dbReference>
<evidence type="ECO:0000259" key="14">
    <source>
        <dbReference type="Pfam" id="PF00905"/>
    </source>
</evidence>
<comment type="caution">
    <text evidence="16">The sequence shown here is derived from an EMBL/GenBank/DDBJ whole genome shotgun (WGS) entry which is preliminary data.</text>
</comment>
<dbReference type="InterPro" id="IPR012338">
    <property type="entry name" value="Beta-lactam/transpept-like"/>
</dbReference>
<evidence type="ECO:0000256" key="13">
    <source>
        <dbReference type="SAM" id="Phobius"/>
    </source>
</evidence>
<evidence type="ECO:0000313" key="17">
    <source>
        <dbReference type="Proteomes" id="UP000179122"/>
    </source>
</evidence>
<evidence type="ECO:0000256" key="2">
    <source>
        <dbReference type="ARBA" id="ARBA00004236"/>
    </source>
</evidence>
<keyword evidence="6 13" id="KW-0812">Transmembrane</keyword>
<dbReference type="Pfam" id="PF00905">
    <property type="entry name" value="Transpeptidase"/>
    <property type="match status" value="1"/>
</dbReference>
<dbReference type="GO" id="GO:0071555">
    <property type="term" value="P:cell wall organization"/>
    <property type="evidence" value="ECO:0007669"/>
    <property type="project" value="UniProtKB-KW"/>
</dbReference>
<evidence type="ECO:0000256" key="9">
    <source>
        <dbReference type="ARBA" id="ARBA00022984"/>
    </source>
</evidence>
<dbReference type="GO" id="GO:0009002">
    <property type="term" value="F:serine-type D-Ala-D-Ala carboxypeptidase activity"/>
    <property type="evidence" value="ECO:0007669"/>
    <property type="project" value="InterPro"/>
</dbReference>
<feature type="domain" description="Penicillin-binding protein dimerisation" evidence="15">
    <location>
        <begin position="111"/>
        <end position="281"/>
    </location>
</feature>
<dbReference type="AlphaFoldDB" id="A0A1G2ELB0"/>
<accession>A0A1G2ELB0</accession>
<evidence type="ECO:0000256" key="8">
    <source>
        <dbReference type="ARBA" id="ARBA00022960"/>
    </source>
</evidence>
<comment type="subcellular location">
    <subcellularLocation>
        <location evidence="2">Cell membrane</location>
    </subcellularLocation>
    <subcellularLocation>
        <location evidence="1">Membrane</location>
        <topology evidence="1">Single-pass membrane protein</topology>
    </subcellularLocation>
</comment>
<dbReference type="GO" id="GO:0008360">
    <property type="term" value="P:regulation of cell shape"/>
    <property type="evidence" value="ECO:0007669"/>
    <property type="project" value="UniProtKB-KW"/>
</dbReference>
<dbReference type="InterPro" id="IPR050515">
    <property type="entry name" value="Beta-lactam/transpept"/>
</dbReference>
<dbReference type="GO" id="GO:0005886">
    <property type="term" value="C:plasma membrane"/>
    <property type="evidence" value="ECO:0007669"/>
    <property type="project" value="UniProtKB-SubCell"/>
</dbReference>
<evidence type="ECO:0000256" key="4">
    <source>
        <dbReference type="ARBA" id="ARBA00022519"/>
    </source>
</evidence>
<evidence type="ECO:0000256" key="7">
    <source>
        <dbReference type="ARBA" id="ARBA00022801"/>
    </source>
</evidence>
<dbReference type="GO" id="GO:0009252">
    <property type="term" value="P:peptidoglycan biosynthetic process"/>
    <property type="evidence" value="ECO:0007669"/>
    <property type="project" value="UniProtKB-KW"/>
</dbReference>
<dbReference type="NCBIfam" id="TIGR03423">
    <property type="entry name" value="pbp2_mrdA"/>
    <property type="match status" value="1"/>
</dbReference>